<keyword evidence="2" id="KW-0812">Transmembrane</keyword>
<evidence type="ECO:0000313" key="4">
    <source>
        <dbReference type="Proteomes" id="UP000279271"/>
    </source>
</evidence>
<accession>A0A3M7KRX9</accession>
<feature type="region of interest" description="Disordered" evidence="1">
    <location>
        <begin position="1"/>
        <end position="64"/>
    </location>
</feature>
<feature type="transmembrane region" description="Helical" evidence="2">
    <location>
        <begin position="418"/>
        <end position="439"/>
    </location>
</feature>
<dbReference type="AlphaFoldDB" id="A0A3M7KRX9"/>
<organism evidence="3 4">
    <name type="scientific">Auxenochlorella protothecoides</name>
    <name type="common">Green microalga</name>
    <name type="synonym">Chlorella protothecoides</name>
    <dbReference type="NCBI Taxonomy" id="3075"/>
    <lineage>
        <taxon>Eukaryota</taxon>
        <taxon>Viridiplantae</taxon>
        <taxon>Chlorophyta</taxon>
        <taxon>core chlorophytes</taxon>
        <taxon>Trebouxiophyceae</taxon>
        <taxon>Chlorellales</taxon>
        <taxon>Chlorellaceae</taxon>
        <taxon>Auxenochlorella</taxon>
    </lineage>
</organism>
<reference evidence="4" key="1">
    <citation type="journal article" date="2018" name="Algal Res.">
        <title>Characterization of plant carbon substrate utilization by Auxenochlorella protothecoides.</title>
        <authorList>
            <person name="Vogler B.W."/>
            <person name="Starkenburg S.R."/>
            <person name="Sudasinghe N."/>
            <person name="Schambach J.Y."/>
            <person name="Rollin J.A."/>
            <person name="Pattathil S."/>
            <person name="Barry A.N."/>
        </authorList>
    </citation>
    <scope>NUCLEOTIDE SEQUENCE [LARGE SCALE GENOMIC DNA]</scope>
    <source>
        <strain evidence="4">UTEX 25</strain>
    </source>
</reference>
<comment type="caution">
    <text evidence="3">The sequence shown here is derived from an EMBL/GenBank/DDBJ whole genome shotgun (WGS) entry which is preliminary data.</text>
</comment>
<protein>
    <submittedName>
        <fullName evidence="3">Uncharacterized protein</fullName>
    </submittedName>
</protein>
<feature type="compositionally biased region" description="Low complexity" evidence="1">
    <location>
        <begin position="280"/>
        <end position="292"/>
    </location>
</feature>
<name>A0A3M7KRX9_AUXPR</name>
<dbReference type="Proteomes" id="UP000279271">
    <property type="component" value="Unassembled WGS sequence"/>
</dbReference>
<feature type="region of interest" description="Disordered" evidence="1">
    <location>
        <begin position="180"/>
        <end position="209"/>
    </location>
</feature>
<keyword evidence="2" id="KW-1133">Transmembrane helix</keyword>
<feature type="compositionally biased region" description="Polar residues" evidence="1">
    <location>
        <begin position="258"/>
        <end position="268"/>
    </location>
</feature>
<keyword evidence="2" id="KW-0472">Membrane</keyword>
<gene>
    <name evidence="3" type="ORF">APUTEX25_001542</name>
</gene>
<feature type="region of interest" description="Disordered" evidence="1">
    <location>
        <begin position="258"/>
        <end position="315"/>
    </location>
</feature>
<feature type="region of interest" description="Disordered" evidence="1">
    <location>
        <begin position="359"/>
        <end position="397"/>
    </location>
</feature>
<evidence type="ECO:0000256" key="2">
    <source>
        <dbReference type="SAM" id="Phobius"/>
    </source>
</evidence>
<evidence type="ECO:0000256" key="1">
    <source>
        <dbReference type="SAM" id="MobiDB-lite"/>
    </source>
</evidence>
<sequence>MAKGSKRSPQVAAAAPGVREKEAANPDNPAPKNETHPATSSAAAVTNGEPVSAPGPEAPTLTLEQMTEAVACAAAEQGDDCKAAPAPLPTLVLAEEAVDVGPGSSTVSVAGTAGDRLAEVASVASAGDYADPSYMLGDSVSPQTAAPPEVDAGTASEAAILVSDAIASALTSEVVAEGARGNEQAAQSHGPAQHDLASAPKEASPVAHAPAGQELAVELEAEGQGVSVKVEVPGEAYKADSNGEQMAGCNEADVKQTAGTERVTSNGKQAAGAGEEHASNSKAPAAPAAPSSLDGGRGSRSATPRSGRRNVRFEDEECKPGAELAGALAGVLGVAAGGTGAAAAATPLAEETLQAAGGGGLVGREVGMTTEEDPRRTTKEGPCAATQDPLREPETLASQPEALDVWLREWAEWGHAHAGSLAVVAGATAALVGLASLLWGGPGRRRGRAAPLWH</sequence>
<dbReference type="EMBL" id="QOKY01000213">
    <property type="protein sequence ID" value="RMZ52152.1"/>
    <property type="molecule type" value="Genomic_DNA"/>
</dbReference>
<evidence type="ECO:0000313" key="3">
    <source>
        <dbReference type="EMBL" id="RMZ52152.1"/>
    </source>
</evidence>
<proteinExistence type="predicted"/>